<evidence type="ECO:0000256" key="8">
    <source>
        <dbReference type="PROSITE-ProRule" id="PRU01360"/>
    </source>
</evidence>
<reference evidence="12 13" key="1">
    <citation type="submission" date="2017-10" db="EMBL/GenBank/DDBJ databases">
        <title>Frigbacter circumglobatus gen. nov. sp. nov., isolated from sediment cultured in situ.</title>
        <authorList>
            <person name="Zhao Z."/>
        </authorList>
    </citation>
    <scope>NUCLEOTIDE SEQUENCE [LARGE SCALE GENOMIC DNA]</scope>
    <source>
        <strain evidence="12 13">ZYL</strain>
    </source>
</reference>
<keyword evidence="6 8" id="KW-0472">Membrane</keyword>
<dbReference type="EMBL" id="PDEM01000033">
    <property type="protein sequence ID" value="PHZ83228.1"/>
    <property type="molecule type" value="Genomic_DNA"/>
</dbReference>
<dbReference type="Proteomes" id="UP000229730">
    <property type="component" value="Unassembled WGS sequence"/>
</dbReference>
<dbReference type="InParanoid" id="A0A2G4YLQ1"/>
<keyword evidence="5 9" id="KW-0798">TonB box</keyword>
<dbReference type="Pfam" id="PF07715">
    <property type="entry name" value="Plug"/>
    <property type="match status" value="1"/>
</dbReference>
<dbReference type="SUPFAM" id="SSF56935">
    <property type="entry name" value="Porins"/>
    <property type="match status" value="1"/>
</dbReference>
<keyword evidence="13" id="KW-1185">Reference proteome</keyword>
<evidence type="ECO:0000256" key="9">
    <source>
        <dbReference type="RuleBase" id="RU003357"/>
    </source>
</evidence>
<evidence type="ECO:0000256" key="1">
    <source>
        <dbReference type="ARBA" id="ARBA00004571"/>
    </source>
</evidence>
<evidence type="ECO:0000256" key="2">
    <source>
        <dbReference type="ARBA" id="ARBA00022448"/>
    </source>
</evidence>
<evidence type="ECO:0000259" key="11">
    <source>
        <dbReference type="Pfam" id="PF07715"/>
    </source>
</evidence>
<sequence>MKNVNFRTDVKKRYLGSVSTVILGMTLLTPLCSAVAQEAENAEEPVFEEILVTGSRIRTNPLDKGAPILNVTAEDIDKSGLTSLGDFLQRLPGSGSALNTKFNSSGNFGFPPDGGGIGAGAAQVDLRNLGSKRVLVLVDGVRWVHGSSASGVSGATDLNTIPTSIIERVEVLQDGASAVYGSDAIAGVVNIITKKNQDGFEASAYVGAYDRGDGETQEYEVSWGQQSDKMNIFVSLSYNKQNRVSAADIPLSRFPSAGATSCEAGGCSSGTPQGRFFLTDPNTLNQLDLTLNDGVINDGGANIPFYNPAAPGTGDFHEFATADRFNFAPFNLVLTPSERVGVYSQVSYEIADNITMNFKALFNNRQSTNQAAPEPLFIGPEAGNGNLLDTISIHENNPFNPFGFTIDAETNGYFMGRRPLEAGPRIFNQTVNTWYVSGGFEGAFEAGDRNFYWDITSAYSKNRADQVKNGAFNSRHLKIALGDPDVCAATPGCVPFNFFGGQGSGSGSITPEMLEWVSFVQKDLSEQTLFDVTANLAGEIVELPAGPVGFAIGAEYREQSGFFVPDSIVTAGESAGVPSGPADGSYDTKEFYAEINLPLIRDAAFADLLDLNAAVRYSDYSTFGSNSTFKVGGKWRPTPDILLRASWSQGFRAPNIGELFGTFSRFDQTLADPCSDFNNNGASATTIANCVAAGVPADGSYAQFNPQISVITGGNINLQPEESESWSVGGVWSPDLGESSLTLEVNYYDIKLDDAISAVDAQLKLNNCFTAGDSVACQGITRTSGGVINGFDTTLQNIGGIRTSGFDFSANYMSPETDIGMFGFVWTNTLLFKYERLTEGASGLISSRLEGTERGDPEQAFPKWKSTGTLTWYKGDWTASWTGRYTAGVTEVNADDNQMAAVLYNDLQVTWAPEERNYSVSLGVNNIFDKDPSLCTSCALNGFDGSLHDLPGQFGYLRLTFKK</sequence>
<keyword evidence="7 8" id="KW-0998">Cell outer membrane</keyword>
<name>A0A2G4YLQ1_9PROT</name>
<dbReference type="PANTHER" id="PTHR47234">
    <property type="match status" value="1"/>
</dbReference>
<evidence type="ECO:0000256" key="4">
    <source>
        <dbReference type="ARBA" id="ARBA00022692"/>
    </source>
</evidence>
<keyword evidence="12" id="KW-0675">Receptor</keyword>
<dbReference type="InterPro" id="IPR036942">
    <property type="entry name" value="Beta-barrel_TonB_sf"/>
</dbReference>
<dbReference type="OrthoDB" id="7051241at2"/>
<dbReference type="InterPro" id="IPR000531">
    <property type="entry name" value="Beta-barrel_TonB"/>
</dbReference>
<proteinExistence type="inferred from homology"/>
<evidence type="ECO:0000256" key="5">
    <source>
        <dbReference type="ARBA" id="ARBA00023077"/>
    </source>
</evidence>
<keyword evidence="2 8" id="KW-0813">Transport</keyword>
<accession>A0A2G4YLQ1</accession>
<evidence type="ECO:0000313" key="13">
    <source>
        <dbReference type="Proteomes" id="UP000229730"/>
    </source>
</evidence>
<evidence type="ECO:0000259" key="10">
    <source>
        <dbReference type="Pfam" id="PF00593"/>
    </source>
</evidence>
<dbReference type="AlphaFoldDB" id="A0A2G4YLQ1"/>
<dbReference type="Gene3D" id="2.170.130.10">
    <property type="entry name" value="TonB-dependent receptor, plug domain"/>
    <property type="match status" value="1"/>
</dbReference>
<dbReference type="InterPro" id="IPR012910">
    <property type="entry name" value="Plug_dom"/>
</dbReference>
<dbReference type="GO" id="GO:0009279">
    <property type="term" value="C:cell outer membrane"/>
    <property type="evidence" value="ECO:0007669"/>
    <property type="project" value="UniProtKB-SubCell"/>
</dbReference>
<evidence type="ECO:0000256" key="7">
    <source>
        <dbReference type="ARBA" id="ARBA00023237"/>
    </source>
</evidence>
<comment type="similarity">
    <text evidence="8 9">Belongs to the TonB-dependent receptor family.</text>
</comment>
<evidence type="ECO:0000313" key="12">
    <source>
        <dbReference type="EMBL" id="PHZ83228.1"/>
    </source>
</evidence>
<comment type="caution">
    <text evidence="12">The sequence shown here is derived from an EMBL/GenBank/DDBJ whole genome shotgun (WGS) entry which is preliminary data.</text>
</comment>
<dbReference type="Gene3D" id="2.40.170.20">
    <property type="entry name" value="TonB-dependent receptor, beta-barrel domain"/>
    <property type="match status" value="1"/>
</dbReference>
<feature type="domain" description="TonB-dependent receptor plug" evidence="11">
    <location>
        <begin position="66"/>
        <end position="188"/>
    </location>
</feature>
<dbReference type="PANTHER" id="PTHR47234:SF2">
    <property type="entry name" value="TONB-DEPENDENT RECEPTOR"/>
    <property type="match status" value="1"/>
</dbReference>
<dbReference type="PROSITE" id="PS52016">
    <property type="entry name" value="TONB_DEPENDENT_REC_3"/>
    <property type="match status" value="1"/>
</dbReference>
<keyword evidence="4 8" id="KW-0812">Transmembrane</keyword>
<keyword evidence="3 8" id="KW-1134">Transmembrane beta strand</keyword>
<organism evidence="12 13">
    <name type="scientific">Paremcibacter congregatus</name>
    <dbReference type="NCBI Taxonomy" id="2043170"/>
    <lineage>
        <taxon>Bacteria</taxon>
        <taxon>Pseudomonadati</taxon>
        <taxon>Pseudomonadota</taxon>
        <taxon>Alphaproteobacteria</taxon>
        <taxon>Emcibacterales</taxon>
        <taxon>Emcibacteraceae</taxon>
        <taxon>Paremcibacter</taxon>
    </lineage>
</organism>
<evidence type="ECO:0000256" key="3">
    <source>
        <dbReference type="ARBA" id="ARBA00022452"/>
    </source>
</evidence>
<gene>
    <name evidence="12" type="ORF">CRD36_16770</name>
</gene>
<dbReference type="InterPro" id="IPR037066">
    <property type="entry name" value="Plug_dom_sf"/>
</dbReference>
<protein>
    <submittedName>
        <fullName evidence="12">TonB-dependent receptor</fullName>
    </submittedName>
</protein>
<evidence type="ECO:0000256" key="6">
    <source>
        <dbReference type="ARBA" id="ARBA00023136"/>
    </source>
</evidence>
<dbReference type="InterPro" id="IPR039426">
    <property type="entry name" value="TonB-dep_rcpt-like"/>
</dbReference>
<feature type="domain" description="TonB-dependent receptor-like beta-barrel" evidence="10">
    <location>
        <begin position="402"/>
        <end position="927"/>
    </location>
</feature>
<comment type="subcellular location">
    <subcellularLocation>
        <location evidence="1 8">Cell outer membrane</location>
        <topology evidence="1 8">Multi-pass membrane protein</topology>
    </subcellularLocation>
</comment>
<dbReference type="Pfam" id="PF00593">
    <property type="entry name" value="TonB_dep_Rec_b-barrel"/>
    <property type="match status" value="1"/>
</dbReference>
<dbReference type="CDD" id="cd01347">
    <property type="entry name" value="ligand_gated_channel"/>
    <property type="match status" value="1"/>
</dbReference>